<evidence type="ECO:0000313" key="9">
    <source>
        <dbReference type="Proteomes" id="UP000030689"/>
    </source>
</evidence>
<keyword evidence="3" id="KW-0964">Secreted</keyword>
<name>V4JVD8_EUTSA</name>
<feature type="chain" id="PRO_5004719994" description="Bifunctional inhibitor/plant lipid transfer protein/seed storage helical domain-containing protein" evidence="7">
    <location>
        <begin position="24"/>
        <end position="96"/>
    </location>
</feature>
<comment type="similarity">
    <text evidence="2">Belongs to the DEFL family.</text>
</comment>
<dbReference type="Pfam" id="PF06876">
    <property type="entry name" value="SCRL"/>
    <property type="match status" value="1"/>
</dbReference>
<dbReference type="GO" id="GO:0006952">
    <property type="term" value="P:defense response"/>
    <property type="evidence" value="ECO:0007669"/>
    <property type="project" value="UniProtKB-KW"/>
</dbReference>
<accession>V4JVD8</accession>
<protein>
    <recommendedName>
        <fullName evidence="10">Bifunctional inhibitor/plant lipid transfer protein/seed storage helical domain-containing protein</fullName>
    </recommendedName>
</protein>
<dbReference type="Proteomes" id="UP000030689">
    <property type="component" value="Unassembled WGS sequence"/>
</dbReference>
<dbReference type="GO" id="GO:0007165">
    <property type="term" value="P:signal transduction"/>
    <property type="evidence" value="ECO:0007669"/>
    <property type="project" value="InterPro"/>
</dbReference>
<dbReference type="GO" id="GO:0005576">
    <property type="term" value="C:extracellular region"/>
    <property type="evidence" value="ECO:0007669"/>
    <property type="project" value="UniProtKB-SubCell"/>
</dbReference>
<keyword evidence="5" id="KW-0611">Plant defense</keyword>
<evidence type="ECO:0000256" key="1">
    <source>
        <dbReference type="ARBA" id="ARBA00004613"/>
    </source>
</evidence>
<comment type="subcellular location">
    <subcellularLocation>
        <location evidence="1">Secreted</location>
    </subcellularLocation>
</comment>
<proteinExistence type="inferred from homology"/>
<evidence type="ECO:0000256" key="3">
    <source>
        <dbReference type="ARBA" id="ARBA00022525"/>
    </source>
</evidence>
<evidence type="ECO:0000256" key="5">
    <source>
        <dbReference type="ARBA" id="ARBA00022821"/>
    </source>
</evidence>
<dbReference type="PANTHER" id="PTHR34450:SF10">
    <property type="entry name" value="DEFENSIN-LIKE PROTEIN 245-RELATED"/>
    <property type="match status" value="1"/>
</dbReference>
<evidence type="ECO:0000256" key="6">
    <source>
        <dbReference type="ARBA" id="ARBA00023157"/>
    </source>
</evidence>
<keyword evidence="6" id="KW-1015">Disulfide bond</keyword>
<dbReference type="KEGG" id="eus:EUTSA_v10024151mg"/>
<sequence length="96" mass="10575">MKLAAILSVSCVLFSLLPSLTVAEIRPWCQSRQQTFDGLCQKNIITQCYNELVKTFEGSLGQLGPIETGCSCFSLPQNKHLCSCPFIPCPPPLKNE</sequence>
<evidence type="ECO:0008006" key="10">
    <source>
        <dbReference type="Google" id="ProtNLM"/>
    </source>
</evidence>
<keyword evidence="4 7" id="KW-0732">Signal</keyword>
<dbReference type="PANTHER" id="PTHR34450">
    <property type="entry name" value="DEFENSIN-LIKE PROTEIN 245-RELATED"/>
    <property type="match status" value="1"/>
</dbReference>
<evidence type="ECO:0000256" key="4">
    <source>
        <dbReference type="ARBA" id="ARBA00022729"/>
    </source>
</evidence>
<reference evidence="8 9" key="1">
    <citation type="journal article" date="2013" name="Front. Plant Sci.">
        <title>The Reference Genome of the Halophytic Plant Eutrema salsugineum.</title>
        <authorList>
            <person name="Yang R."/>
            <person name="Jarvis D.E."/>
            <person name="Chen H."/>
            <person name="Beilstein M.A."/>
            <person name="Grimwood J."/>
            <person name="Jenkins J."/>
            <person name="Shu S."/>
            <person name="Prochnik S."/>
            <person name="Xin M."/>
            <person name="Ma C."/>
            <person name="Schmutz J."/>
            <person name="Wing R.A."/>
            <person name="Mitchell-Olds T."/>
            <person name="Schumaker K.S."/>
            <person name="Wang X."/>
        </authorList>
    </citation>
    <scope>NUCLEOTIDE SEQUENCE [LARGE SCALE GENOMIC DNA]</scope>
</reference>
<organism evidence="8 9">
    <name type="scientific">Eutrema salsugineum</name>
    <name type="common">Saltwater cress</name>
    <name type="synonym">Sisymbrium salsugineum</name>
    <dbReference type="NCBI Taxonomy" id="72664"/>
    <lineage>
        <taxon>Eukaryota</taxon>
        <taxon>Viridiplantae</taxon>
        <taxon>Streptophyta</taxon>
        <taxon>Embryophyta</taxon>
        <taxon>Tracheophyta</taxon>
        <taxon>Spermatophyta</taxon>
        <taxon>Magnoliopsida</taxon>
        <taxon>eudicotyledons</taxon>
        <taxon>Gunneridae</taxon>
        <taxon>Pentapetalae</taxon>
        <taxon>rosids</taxon>
        <taxon>malvids</taxon>
        <taxon>Brassicales</taxon>
        <taxon>Brassicaceae</taxon>
        <taxon>Eutremeae</taxon>
        <taxon>Eutrema</taxon>
    </lineage>
</organism>
<evidence type="ECO:0000256" key="7">
    <source>
        <dbReference type="SAM" id="SignalP"/>
    </source>
</evidence>
<feature type="signal peptide" evidence="7">
    <location>
        <begin position="1"/>
        <end position="23"/>
    </location>
</feature>
<dbReference type="Gramene" id="ESQ29370">
    <property type="protein sequence ID" value="ESQ29370"/>
    <property type="gene ID" value="EUTSA_v10024151mg"/>
</dbReference>
<dbReference type="OrthoDB" id="1020928at2759"/>
<keyword evidence="9" id="KW-1185">Reference proteome</keyword>
<gene>
    <name evidence="8" type="ORF">EUTSA_v10024151mg</name>
</gene>
<dbReference type="EMBL" id="KI517881">
    <property type="protein sequence ID" value="ESQ29370.1"/>
    <property type="molecule type" value="Genomic_DNA"/>
</dbReference>
<evidence type="ECO:0000313" key="8">
    <source>
        <dbReference type="EMBL" id="ESQ29370.1"/>
    </source>
</evidence>
<dbReference type="AlphaFoldDB" id="V4JVD8"/>
<dbReference type="InterPro" id="IPR010682">
    <property type="entry name" value="SCRL"/>
</dbReference>
<evidence type="ECO:0000256" key="2">
    <source>
        <dbReference type="ARBA" id="ARBA00006722"/>
    </source>
</evidence>